<dbReference type="RefSeq" id="YP_010780226.1">
    <property type="nucleotide sequence ID" value="NC_075038.1"/>
</dbReference>
<dbReference type="GeneID" id="80516917"/>
<dbReference type="EMBL" id="MF405918">
    <property type="protein sequence ID" value="QKU33619.1"/>
    <property type="molecule type" value="Genomic_DNA"/>
</dbReference>
<sequence>MCRGTISKNCNHRGNHYYGNIFNTNGSRFEHLSRWLEYPRYRNIYRAQPARVYSAPGSYWNGHRF</sequence>
<name>A0A6N1ND22_9VIRU</name>
<proteinExistence type="predicted"/>
<reference evidence="1" key="1">
    <citation type="submission" date="2017-06" db="EMBL/GenBank/DDBJ databases">
        <authorList>
            <person name="Assis F.L."/>
            <person name="Abrahao J.S."/>
            <person name="Silva L."/>
            <person name="Khalil J.B."/>
            <person name="Rodrigues R."/>
            <person name="Silva L.S."/>
            <person name="Boratto P."/>
            <person name="Andrade M."/>
            <person name="Kroon E.G."/>
            <person name="Ribeiro B."/>
            <person name="Bergier I."/>
            <person name="Seligmann H."/>
            <person name="Ghigo E."/>
            <person name="Colson P."/>
            <person name="Levasseur A."/>
            <person name="Raoult D."/>
            <person name="Scola B.L."/>
        </authorList>
    </citation>
    <scope>NUCLEOTIDE SEQUENCE</scope>
    <source>
        <strain evidence="1">Deep ocean</strain>
    </source>
</reference>
<protein>
    <submittedName>
        <fullName evidence="1">Putative ORFan</fullName>
    </submittedName>
</protein>
<organism evidence="1">
    <name type="scientific">Tupanvirus deep ocean</name>
    <dbReference type="NCBI Taxonomy" id="2126984"/>
    <lineage>
        <taxon>Viruses</taxon>
        <taxon>Varidnaviria</taxon>
        <taxon>Bamfordvirae</taxon>
        <taxon>Nucleocytoviricota</taxon>
        <taxon>Megaviricetes</taxon>
        <taxon>Imitervirales</taxon>
        <taxon>Mimiviridae</taxon>
        <taxon>Megamimivirinae</taxon>
        <taxon>Tupanvirus</taxon>
        <taxon>Tupanvirus altamarinense</taxon>
    </lineage>
</organism>
<reference evidence="1" key="2">
    <citation type="journal article" date="2018" name="Nat. Commun.">
        <title>Tailed giant Tupanvirus possesses the most complete translational apparatus of the known virosphere.</title>
        <authorList>
            <person name="Abrahao J."/>
            <person name="Silva L."/>
            <person name="Silva L.S."/>
            <person name="Khalil J.Y.B."/>
            <person name="Rodrigues R."/>
            <person name="Arantes T."/>
            <person name="Assis F."/>
            <person name="Boratto P."/>
            <person name="Andrade M."/>
            <person name="Kroon E.G."/>
            <person name="Ribeiro B."/>
            <person name="Bergier I."/>
            <person name="Seligmann H."/>
            <person name="Ghigo E."/>
            <person name="Colson P."/>
            <person name="Levasseur A."/>
            <person name="Kroemer G."/>
            <person name="Raoult D."/>
            <person name="La Scola B."/>
        </authorList>
    </citation>
    <scope>NUCLEOTIDE SEQUENCE [LARGE SCALE GENOMIC DNA]</scope>
    <source>
        <strain evidence="1">Deep ocean</strain>
    </source>
</reference>
<accession>A0A6N1ND22</accession>
<evidence type="ECO:0000313" key="1">
    <source>
        <dbReference type="EMBL" id="QKU33619.1"/>
    </source>
</evidence>
<dbReference type="KEGG" id="vg:80516917"/>